<feature type="transmembrane region" description="Helical" evidence="1">
    <location>
        <begin position="129"/>
        <end position="146"/>
    </location>
</feature>
<feature type="transmembrane region" description="Helical" evidence="1">
    <location>
        <begin position="70"/>
        <end position="90"/>
    </location>
</feature>
<dbReference type="EMBL" id="CP139779">
    <property type="protein sequence ID" value="WQB69627.1"/>
    <property type="molecule type" value="Genomic_DNA"/>
</dbReference>
<dbReference type="Proteomes" id="UP001324533">
    <property type="component" value="Chromosome"/>
</dbReference>
<keyword evidence="1" id="KW-0812">Transmembrane</keyword>
<keyword evidence="3" id="KW-1185">Reference proteome</keyword>
<evidence type="ECO:0000313" key="3">
    <source>
        <dbReference type="Proteomes" id="UP001324533"/>
    </source>
</evidence>
<reference evidence="2 3" key="1">
    <citation type="submission" date="2023-06" db="EMBL/GenBank/DDBJ databases">
        <title>Rock-solubilizing bacteria, Microbacterium invictum, promotes re-establishment of vegetation in rocky wasteland by accelerating rock bio-weathering and reshaping soil bacterial community.</title>
        <authorList>
            <person name="Liu C."/>
        </authorList>
    </citation>
    <scope>NUCLEOTIDE SEQUENCE [LARGE SCALE GENOMIC DNA]</scope>
    <source>
        <strain evidence="2 3">X-18</strain>
    </source>
</reference>
<feature type="transmembrane region" description="Helical" evidence="1">
    <location>
        <begin position="249"/>
        <end position="272"/>
    </location>
</feature>
<feature type="transmembrane region" description="Helical" evidence="1">
    <location>
        <begin position="179"/>
        <end position="202"/>
    </location>
</feature>
<feature type="transmembrane region" description="Helical" evidence="1">
    <location>
        <begin position="222"/>
        <end position="242"/>
    </location>
</feature>
<name>A0ABZ0V7P7_9MICO</name>
<feature type="transmembrane region" description="Helical" evidence="1">
    <location>
        <begin position="306"/>
        <end position="325"/>
    </location>
</feature>
<dbReference type="RefSeq" id="WP_322409749.1">
    <property type="nucleotide sequence ID" value="NZ_CP139779.1"/>
</dbReference>
<sequence>MAMVTRRGILAGVAGAVAGVLAVGLVTAAVLTTLQVLPTGETPAVDDTTIAVQLTGAAGYDDGRDALMAWLARGILLLALVWGVIGMFAARTRLVRRPGAAAARASWLGSTRPWRARESTLGLLQLDKWLLILVPGALLLGTRAVQTSFLSWVHLVIVMSGWFVAVLVLRALVGARSPWPVLAAAGGAVVLRCVWTLIPVAIGGPAAAWSALWTEPVLRWGYALVAAVLLVWVFVAAAWALVMQVGPRAATGFVLAAIGAGLALPALGIAIIGGEVVAEAWALSLAPLGGAADAPFVWLEVPVASAWWAATAGGVLCVVGAVLALPGRRAGSSPG</sequence>
<evidence type="ECO:0000256" key="1">
    <source>
        <dbReference type="SAM" id="Phobius"/>
    </source>
</evidence>
<evidence type="ECO:0008006" key="4">
    <source>
        <dbReference type="Google" id="ProtNLM"/>
    </source>
</evidence>
<protein>
    <recommendedName>
        <fullName evidence="4">ABC transporter permease</fullName>
    </recommendedName>
</protein>
<proteinExistence type="predicted"/>
<gene>
    <name evidence="2" type="ORF">T9R20_13105</name>
</gene>
<accession>A0ABZ0V7P7</accession>
<dbReference type="PROSITE" id="PS51318">
    <property type="entry name" value="TAT"/>
    <property type="match status" value="1"/>
</dbReference>
<keyword evidence="1" id="KW-0472">Membrane</keyword>
<dbReference type="InterPro" id="IPR006311">
    <property type="entry name" value="TAT_signal"/>
</dbReference>
<keyword evidence="1" id="KW-1133">Transmembrane helix</keyword>
<evidence type="ECO:0000313" key="2">
    <source>
        <dbReference type="EMBL" id="WQB69627.1"/>
    </source>
</evidence>
<organism evidence="2 3">
    <name type="scientific">Microbacterium invictum</name>
    <dbReference type="NCBI Taxonomy" id="515415"/>
    <lineage>
        <taxon>Bacteria</taxon>
        <taxon>Bacillati</taxon>
        <taxon>Actinomycetota</taxon>
        <taxon>Actinomycetes</taxon>
        <taxon>Micrococcales</taxon>
        <taxon>Microbacteriaceae</taxon>
        <taxon>Microbacterium</taxon>
    </lineage>
</organism>
<feature type="transmembrane region" description="Helical" evidence="1">
    <location>
        <begin position="152"/>
        <end position="172"/>
    </location>
</feature>